<proteinExistence type="predicted"/>
<protein>
    <recommendedName>
        <fullName evidence="1">HNH nuclease domain-containing protein</fullName>
    </recommendedName>
</protein>
<evidence type="ECO:0000313" key="2">
    <source>
        <dbReference type="EMBL" id="VUX15544.1"/>
    </source>
</evidence>
<dbReference type="RefSeq" id="WP_144125178.1">
    <property type="nucleotide sequence ID" value="NZ_CABHNI010000041.1"/>
</dbReference>
<dbReference type="EMBL" id="CABHNI010000041">
    <property type="protein sequence ID" value="VUX15544.1"/>
    <property type="molecule type" value="Genomic_DNA"/>
</dbReference>
<sequence>MIDLEMNILMFRNKVYEDKILQEFIKDIFVVAGERCSKRAVYTFVYLLMGKKKFPQNLQIKIDECMKEGVIEKTFLYRNNYEQRVYGMLSKRDLDTGAFIDFYYEDELQNLGNGSSAKRTGRGLSKRRQKFLQKELLNYNLKEALEVICDQFIYDKKYGEICEAEKEILNLSKYYYDEEYWDERNERIAEEEIEGDLKLTETEKESLILARRGQGKFRKNVLERTKFCPFTGISNPALLIASHIKPWKASNNNEKIDGNNGFAFTPTYDRLFDQGYISFGDNKDLMVSKKLDNQTIDKLGLRNGKIIEQLNLSEKSKYYLKYHRDNRFKT</sequence>
<evidence type="ECO:0000313" key="3">
    <source>
        <dbReference type="Proteomes" id="UP000358366"/>
    </source>
</evidence>
<accession>A0A564U7N2</accession>
<organism evidence="2 3">
    <name type="scientific">Dorea formicigenerans</name>
    <dbReference type="NCBI Taxonomy" id="39486"/>
    <lineage>
        <taxon>Bacteria</taxon>
        <taxon>Bacillati</taxon>
        <taxon>Bacillota</taxon>
        <taxon>Clostridia</taxon>
        <taxon>Lachnospirales</taxon>
        <taxon>Lachnospiraceae</taxon>
        <taxon>Dorea</taxon>
    </lineage>
</organism>
<dbReference type="AlphaFoldDB" id="A0A564U7N2"/>
<name>A0A564U7N2_9FIRM</name>
<dbReference type="Proteomes" id="UP000358366">
    <property type="component" value="Unassembled WGS sequence"/>
</dbReference>
<evidence type="ECO:0000259" key="1">
    <source>
        <dbReference type="Pfam" id="PF13391"/>
    </source>
</evidence>
<dbReference type="InterPro" id="IPR003615">
    <property type="entry name" value="HNH_nuc"/>
</dbReference>
<feature type="domain" description="HNH nuclease" evidence="1">
    <location>
        <begin position="228"/>
        <end position="279"/>
    </location>
</feature>
<dbReference type="Pfam" id="PF13391">
    <property type="entry name" value="HNH_2"/>
    <property type="match status" value="1"/>
</dbReference>
<reference evidence="2 3" key="1">
    <citation type="submission" date="2019-07" db="EMBL/GenBank/DDBJ databases">
        <authorList>
            <person name="Hibberd C M."/>
            <person name="Gehrig L. J."/>
            <person name="Chang H.-W."/>
            <person name="Venkatesh S."/>
        </authorList>
    </citation>
    <scope>NUCLEOTIDE SEQUENCE [LARGE SCALE GENOMIC DNA]</scope>
    <source>
        <strain evidence="2">Dorea_formicigenerans_SSTS_Bg7063</strain>
    </source>
</reference>
<gene>
    <name evidence="2" type="ORF">DFSSTS7063_02206</name>
</gene>